<protein>
    <submittedName>
        <fullName evidence="4">Uncharacterized protein</fullName>
    </submittedName>
</protein>
<keyword evidence="1" id="KW-0472">Membrane</keyword>
<evidence type="ECO:0000259" key="2">
    <source>
        <dbReference type="Pfam" id="PF20580"/>
    </source>
</evidence>
<feature type="transmembrane region" description="Helical" evidence="1">
    <location>
        <begin position="164"/>
        <end position="189"/>
    </location>
</feature>
<feature type="transmembrane region" description="Helical" evidence="1">
    <location>
        <begin position="294"/>
        <end position="313"/>
    </location>
</feature>
<evidence type="ECO:0000313" key="4">
    <source>
        <dbReference type="EMBL" id="KPJ64282.1"/>
    </source>
</evidence>
<feature type="transmembrane region" description="Helical" evidence="1">
    <location>
        <begin position="575"/>
        <end position="601"/>
    </location>
</feature>
<keyword evidence="1" id="KW-1133">Transmembrane helix</keyword>
<feature type="transmembrane region" description="Helical" evidence="1">
    <location>
        <begin position="325"/>
        <end position="344"/>
    </location>
</feature>
<sequence length="648" mass="73476">MAIPPVPAGESGARPEGPRLRARGLIVGILLLPPAAYWIFQGEIVRYTFATWAAPFYNAIYILFALTLINLALMRWLPRLALNYLELFAIYVMVSVGSAVISSDMMGILVTIMPYPAHFASERGWTDLFQGVFANWLMVKDPAAVKAFYEGQSTLYTWANLRAWAIPVLGWSVFSWVLLLAMLCTNALLRKQWVERERLTFPIIQLPMAMAGEPRSFFRNRLMWMAFAFSFSIVTLNGFNYLYPWLPKIPINRVDYPITEVPPWRAMGDIRVAFYFFAISLGFLMPLDLSFSLVFFYLLFKLEHVAVAAGGWGQYGDFPYYDDQAFGAYMAIFFVGIWASRRYLAAAWRTAFHGSRETDDSTEPMRYRSAFIGLIGSFVFLVAFSIFAGISPLVAVLFFVVYFALAVMITRIRTELGFPVHDMHNMGPQYVFVRTFGAQAFDNRTLGMFSLYWWFNRVYRSHPMPHQLEGMRMAGTGRGPQRDMLIAMLVAGVLAAPICFWAYLHNFYVLGAGTANVETWALGYGRQTFPRLERWLTRPEPVEAGGALAMLFGFGLATGLALARMRFVGFPLHPLAYAVANSWGMQNLWLPVLIGFLLKLFTLKGFGLRGYRIAIYGAFGLMLGEFASGCSWTLYGIIRGIRTYDFWP</sequence>
<feature type="transmembrane region" description="Helical" evidence="1">
    <location>
        <begin position="52"/>
        <end position="73"/>
    </location>
</feature>
<feature type="domain" description="DUF6784" evidence="2">
    <location>
        <begin position="548"/>
        <end position="648"/>
    </location>
</feature>
<feature type="transmembrane region" description="Helical" evidence="1">
    <location>
        <begin position="222"/>
        <end position="243"/>
    </location>
</feature>
<organism evidence="4 5">
    <name type="scientific">candidate division KD3-62 bacterium DG_56</name>
    <dbReference type="NCBI Taxonomy" id="1704032"/>
    <lineage>
        <taxon>Bacteria</taxon>
        <taxon>candidate division KD3-62</taxon>
    </lineage>
</organism>
<keyword evidence="1" id="KW-0812">Transmembrane</keyword>
<dbReference type="Proteomes" id="UP000052020">
    <property type="component" value="Unassembled WGS sequence"/>
</dbReference>
<feature type="transmembrane region" description="Helical" evidence="1">
    <location>
        <begin position="485"/>
        <end position="504"/>
    </location>
</feature>
<dbReference type="EMBL" id="LIZY01000033">
    <property type="protein sequence ID" value="KPJ64282.1"/>
    <property type="molecule type" value="Genomic_DNA"/>
</dbReference>
<feature type="transmembrane region" description="Helical" evidence="1">
    <location>
        <begin position="393"/>
        <end position="412"/>
    </location>
</feature>
<feature type="transmembrane region" description="Helical" evidence="1">
    <location>
        <begin position="20"/>
        <end position="40"/>
    </location>
</feature>
<feature type="transmembrane region" description="Helical" evidence="1">
    <location>
        <begin position="85"/>
        <end position="113"/>
    </location>
</feature>
<proteinExistence type="predicted"/>
<reference evidence="4 5" key="1">
    <citation type="journal article" date="2015" name="Microbiome">
        <title>Genomic resolution of linkages in carbon, nitrogen, and sulfur cycling among widespread estuary sediment bacteria.</title>
        <authorList>
            <person name="Baker B.J."/>
            <person name="Lazar C.S."/>
            <person name="Teske A.P."/>
            <person name="Dick G.J."/>
        </authorList>
    </citation>
    <scope>NUCLEOTIDE SEQUENCE [LARGE SCALE GENOMIC DNA]</scope>
    <source>
        <strain evidence="4">DG_56</strain>
    </source>
</reference>
<evidence type="ECO:0000313" key="5">
    <source>
        <dbReference type="Proteomes" id="UP000052020"/>
    </source>
</evidence>
<evidence type="ECO:0000259" key="3">
    <source>
        <dbReference type="Pfam" id="PF20581"/>
    </source>
</evidence>
<comment type="caution">
    <text evidence="4">The sequence shown here is derived from an EMBL/GenBank/DDBJ whole genome shotgun (WGS) entry which is preliminary data.</text>
</comment>
<dbReference type="Pfam" id="PF20581">
    <property type="entry name" value="DUF6785"/>
    <property type="match status" value="1"/>
</dbReference>
<accession>A0A0S7XPF0</accession>
<gene>
    <name evidence="4" type="ORF">AMK68_01970</name>
</gene>
<dbReference type="AlphaFoldDB" id="A0A0S7XPF0"/>
<dbReference type="Pfam" id="PF20580">
    <property type="entry name" value="DUF6784"/>
    <property type="match status" value="1"/>
</dbReference>
<dbReference type="InterPro" id="IPR046712">
    <property type="entry name" value="DUF6785"/>
</dbReference>
<feature type="domain" description="DUF6785" evidence="3">
    <location>
        <begin position="22"/>
        <end position="511"/>
    </location>
</feature>
<feature type="transmembrane region" description="Helical" evidence="1">
    <location>
        <begin position="365"/>
        <end position="387"/>
    </location>
</feature>
<feature type="transmembrane region" description="Helical" evidence="1">
    <location>
        <begin position="613"/>
        <end position="638"/>
    </location>
</feature>
<dbReference type="InterPro" id="IPR046711">
    <property type="entry name" value="DUF6784"/>
</dbReference>
<name>A0A0S7XPF0_9BACT</name>
<feature type="transmembrane region" description="Helical" evidence="1">
    <location>
        <begin position="544"/>
        <end position="563"/>
    </location>
</feature>
<evidence type="ECO:0000256" key="1">
    <source>
        <dbReference type="SAM" id="Phobius"/>
    </source>
</evidence>
<feature type="transmembrane region" description="Helical" evidence="1">
    <location>
        <begin position="270"/>
        <end position="287"/>
    </location>
</feature>